<comment type="similarity">
    <text evidence="1 5">Belongs to the metallo-dependent hydrolases superfamily. NagA family.</text>
</comment>
<evidence type="ECO:0000313" key="11">
    <source>
        <dbReference type="Proteomes" id="UP000426027"/>
    </source>
</evidence>
<protein>
    <submittedName>
        <fullName evidence="10">N-acetylglucosamine-6-phosphate deacetylase</fullName>
        <ecNumber evidence="10">3.5.1.25</ecNumber>
    </submittedName>
</protein>
<dbReference type="PANTHER" id="PTHR11113:SF14">
    <property type="entry name" value="N-ACETYLGLUCOSAMINE-6-PHOSPHATE DEACETYLASE"/>
    <property type="match status" value="1"/>
</dbReference>
<dbReference type="PIRSF" id="PIRSF038994">
    <property type="entry name" value="NagA"/>
    <property type="match status" value="1"/>
</dbReference>
<evidence type="ECO:0000256" key="8">
    <source>
        <dbReference type="PIRSR" id="PIRSR038994-3"/>
    </source>
</evidence>
<sequence length="337" mass="36496">MQHWLTNAQIFTGTEWLSNAHVCVADDRIVAVTTEQPSADVPQHNCHGHRLLPALIDAQIYGGGGRLFAQYPDEESLSLLAAANRKGGTAACLATIPTFHMEVILESAKAVKTYMAKGGEGILGLHLEGPFIHVEKRGAHVAEWVTVPTVQQIAEILEAADGCLKMITVAPECCSNEVLHMLQDAGVIISAGHSNASYTQAQQFSRRGVQTVTHLFNAMTPLHHRNPGIPLAVFEDANLMASVIPDGIHVDYGMIRMAKQLMGERLFFITDAVTDCHEGPYQHVLNGDHYALPNGTLSGSAISMLQAVRNGITNIGLTPDESIRMASLYPTRLVTNH</sequence>
<dbReference type="SUPFAM" id="SSF51338">
    <property type="entry name" value="Composite domain of metallo-dependent hydrolases"/>
    <property type="match status" value="1"/>
</dbReference>
<evidence type="ECO:0000259" key="9">
    <source>
        <dbReference type="Pfam" id="PF01979"/>
    </source>
</evidence>
<accession>A0A6I6GAM0</accession>
<evidence type="ECO:0000256" key="5">
    <source>
        <dbReference type="PIRNR" id="PIRNR038994"/>
    </source>
</evidence>
<feature type="binding site" evidence="8">
    <location>
        <position position="128"/>
    </location>
    <ligand>
        <name>Zn(2+)</name>
        <dbReference type="ChEBI" id="CHEBI:29105"/>
    </ligand>
</feature>
<evidence type="ECO:0000313" key="10">
    <source>
        <dbReference type="EMBL" id="QGW29926.1"/>
    </source>
</evidence>
<feature type="binding site" evidence="7">
    <location>
        <begin position="297"/>
        <end position="299"/>
    </location>
    <ligand>
        <name>substrate</name>
    </ligand>
</feature>
<dbReference type="GO" id="GO:0006046">
    <property type="term" value="P:N-acetylglucosamine catabolic process"/>
    <property type="evidence" value="ECO:0007669"/>
    <property type="project" value="TreeGrafter"/>
</dbReference>
<dbReference type="GO" id="GO:0008448">
    <property type="term" value="F:N-acetylglucosamine-6-phosphate deacetylase activity"/>
    <property type="evidence" value="ECO:0007669"/>
    <property type="project" value="UniProtKB-EC"/>
</dbReference>
<dbReference type="Gene3D" id="3.20.20.140">
    <property type="entry name" value="Metal-dependent hydrolases"/>
    <property type="match status" value="1"/>
</dbReference>
<evidence type="ECO:0000256" key="3">
    <source>
        <dbReference type="ARBA" id="ARBA00022801"/>
    </source>
</evidence>
<comment type="cofactor">
    <cofactor evidence="8">
        <name>a divalent metal cation</name>
        <dbReference type="ChEBI" id="CHEBI:60240"/>
    </cofactor>
    <text evidence="8">Binds 1 divalent metal cation per subunit.</text>
</comment>
<evidence type="ECO:0000256" key="4">
    <source>
        <dbReference type="ARBA" id="ARBA00023277"/>
    </source>
</evidence>
<gene>
    <name evidence="10" type="primary">nagA</name>
    <name evidence="10" type="ORF">GLV81_18985</name>
</gene>
<proteinExistence type="inferred from homology"/>
<dbReference type="EMBL" id="CP046566">
    <property type="protein sequence ID" value="QGW29926.1"/>
    <property type="molecule type" value="Genomic_DNA"/>
</dbReference>
<keyword evidence="4 5" id="KW-0119">Carbohydrate metabolism</keyword>
<dbReference type="RefSeq" id="WP_157480611.1">
    <property type="nucleotide sequence ID" value="NZ_CP046566.1"/>
</dbReference>
<keyword evidence="11" id="KW-1185">Reference proteome</keyword>
<evidence type="ECO:0000256" key="2">
    <source>
        <dbReference type="ARBA" id="ARBA00022723"/>
    </source>
</evidence>
<dbReference type="Proteomes" id="UP000426027">
    <property type="component" value="Chromosome"/>
</dbReference>
<keyword evidence="2 8" id="KW-0479">Metal-binding</keyword>
<feature type="binding site" evidence="8">
    <location>
        <position position="193"/>
    </location>
    <ligand>
        <name>Zn(2+)</name>
        <dbReference type="ChEBI" id="CHEBI:29105"/>
    </ligand>
</feature>
<evidence type="ECO:0000256" key="6">
    <source>
        <dbReference type="PIRSR" id="PIRSR038994-1"/>
    </source>
</evidence>
<name>A0A6I6GAM0_9BACT</name>
<feature type="domain" description="Amidohydrolase-related" evidence="9">
    <location>
        <begin position="51"/>
        <end position="333"/>
    </location>
</feature>
<evidence type="ECO:0000256" key="7">
    <source>
        <dbReference type="PIRSR" id="PIRSR038994-2"/>
    </source>
</evidence>
<dbReference type="AlphaFoldDB" id="A0A6I6GAM0"/>
<evidence type="ECO:0000256" key="1">
    <source>
        <dbReference type="ARBA" id="ARBA00010716"/>
    </source>
</evidence>
<dbReference type="InterPro" id="IPR011059">
    <property type="entry name" value="Metal-dep_hydrolase_composite"/>
</dbReference>
<feature type="active site" description="Proton donor/acceptor" evidence="6">
    <location>
        <position position="271"/>
    </location>
</feature>
<dbReference type="Gene3D" id="2.30.40.10">
    <property type="entry name" value="Urease, subunit C, domain 1"/>
    <property type="match status" value="1"/>
</dbReference>
<dbReference type="KEGG" id="fls:GLV81_18985"/>
<feature type="binding site" evidence="7">
    <location>
        <begin position="217"/>
        <end position="218"/>
    </location>
    <ligand>
        <name>substrate</name>
    </ligand>
</feature>
<dbReference type="InterPro" id="IPR003764">
    <property type="entry name" value="GlcNAc_6-P_deAcase"/>
</dbReference>
<dbReference type="Pfam" id="PF01979">
    <property type="entry name" value="Amidohydro_1"/>
    <property type="match status" value="1"/>
</dbReference>
<dbReference type="NCBIfam" id="TIGR00221">
    <property type="entry name" value="nagA"/>
    <property type="match status" value="1"/>
</dbReference>
<dbReference type="InterPro" id="IPR006680">
    <property type="entry name" value="Amidohydro-rel"/>
</dbReference>
<keyword evidence="3 5" id="KW-0378">Hydrolase</keyword>
<dbReference type="EC" id="3.5.1.25" evidence="10"/>
<feature type="binding site" evidence="7">
    <location>
        <position position="249"/>
    </location>
    <ligand>
        <name>substrate</name>
    </ligand>
</feature>
<dbReference type="PANTHER" id="PTHR11113">
    <property type="entry name" value="N-ACETYLGLUCOSAMINE-6-PHOSPHATE DEACETYLASE"/>
    <property type="match status" value="1"/>
</dbReference>
<dbReference type="SUPFAM" id="SSF51556">
    <property type="entry name" value="Metallo-dependent hydrolases"/>
    <property type="match status" value="1"/>
</dbReference>
<dbReference type="GO" id="GO:0046872">
    <property type="term" value="F:metal ion binding"/>
    <property type="evidence" value="ECO:0007669"/>
    <property type="project" value="UniProtKB-KW"/>
</dbReference>
<feature type="binding site" evidence="7">
    <location>
        <position position="139"/>
    </location>
    <ligand>
        <name>substrate</name>
    </ligand>
</feature>
<reference evidence="10 11" key="1">
    <citation type="submission" date="2019-11" db="EMBL/GenBank/DDBJ databases">
        <authorList>
            <person name="Im W.T."/>
        </authorList>
    </citation>
    <scope>NUCLEOTIDE SEQUENCE [LARGE SCALE GENOMIC DNA]</scope>
    <source>
        <strain evidence="10 11">SB-02</strain>
    </source>
</reference>
<organism evidence="10 11">
    <name type="scientific">Phnomibacter ginsenosidimutans</name>
    <dbReference type="NCBI Taxonomy" id="2676868"/>
    <lineage>
        <taxon>Bacteria</taxon>
        <taxon>Pseudomonadati</taxon>
        <taxon>Bacteroidota</taxon>
        <taxon>Chitinophagia</taxon>
        <taxon>Chitinophagales</taxon>
        <taxon>Chitinophagaceae</taxon>
        <taxon>Phnomibacter</taxon>
    </lineage>
</organism>
<feature type="binding site" evidence="7">
    <location>
        <position position="225"/>
    </location>
    <ligand>
        <name>substrate</name>
    </ligand>
</feature>
<dbReference type="InterPro" id="IPR032466">
    <property type="entry name" value="Metal_Hydrolase"/>
</dbReference>
<feature type="binding site" evidence="8">
    <location>
        <position position="214"/>
    </location>
    <ligand>
        <name>Zn(2+)</name>
        <dbReference type="ChEBI" id="CHEBI:29105"/>
    </ligand>
</feature>